<dbReference type="PROSITE" id="PS00108">
    <property type="entry name" value="PROTEIN_KINASE_ST"/>
    <property type="match status" value="1"/>
</dbReference>
<evidence type="ECO:0000256" key="11">
    <source>
        <dbReference type="ARBA" id="ARBA00047899"/>
    </source>
</evidence>
<protein>
    <recommendedName>
        <fullName evidence="2">non-specific serine/threonine protein kinase</fullName>
        <ecNumber evidence="2">2.7.11.1</ecNumber>
    </recommendedName>
</protein>
<dbReference type="Proteomes" id="UP000694888">
    <property type="component" value="Unplaced"/>
</dbReference>
<evidence type="ECO:0000313" key="18">
    <source>
        <dbReference type="RefSeq" id="XP_035828109.1"/>
    </source>
</evidence>
<dbReference type="InterPro" id="IPR005225">
    <property type="entry name" value="Small_GTP-bd"/>
</dbReference>
<dbReference type="Gene3D" id="3.30.200.20">
    <property type="entry name" value="Phosphorylase Kinase, domain 1"/>
    <property type="match status" value="1"/>
</dbReference>
<dbReference type="Pfam" id="PF16095">
    <property type="entry name" value="COR-A"/>
    <property type="match status" value="1"/>
</dbReference>
<gene>
    <name evidence="18" type="primary">LOC101859597</name>
</gene>
<evidence type="ECO:0000256" key="6">
    <source>
        <dbReference type="ARBA" id="ARBA00022737"/>
    </source>
</evidence>
<dbReference type="SUPFAM" id="SSF52058">
    <property type="entry name" value="L domain-like"/>
    <property type="match status" value="1"/>
</dbReference>
<feature type="compositionally biased region" description="Low complexity" evidence="14">
    <location>
        <begin position="1006"/>
        <end position="1016"/>
    </location>
</feature>
<organism evidence="17 18">
    <name type="scientific">Aplysia californica</name>
    <name type="common">California sea hare</name>
    <dbReference type="NCBI Taxonomy" id="6500"/>
    <lineage>
        <taxon>Eukaryota</taxon>
        <taxon>Metazoa</taxon>
        <taxon>Spiralia</taxon>
        <taxon>Lophotrochozoa</taxon>
        <taxon>Mollusca</taxon>
        <taxon>Gastropoda</taxon>
        <taxon>Heterobranchia</taxon>
        <taxon>Euthyneura</taxon>
        <taxon>Tectipleura</taxon>
        <taxon>Aplysiida</taxon>
        <taxon>Aplysioidea</taxon>
        <taxon>Aplysiidae</taxon>
        <taxon>Aplysia</taxon>
    </lineage>
</organism>
<dbReference type="PROSITE" id="PS50011">
    <property type="entry name" value="PROTEIN_KINASE_DOM"/>
    <property type="match status" value="1"/>
</dbReference>
<comment type="catalytic activity">
    <reaction evidence="12">
        <text>L-seryl-[protein] + ATP = O-phospho-L-seryl-[protein] + ADP + H(+)</text>
        <dbReference type="Rhea" id="RHEA:17989"/>
        <dbReference type="Rhea" id="RHEA-COMP:9863"/>
        <dbReference type="Rhea" id="RHEA-COMP:11604"/>
        <dbReference type="ChEBI" id="CHEBI:15378"/>
        <dbReference type="ChEBI" id="CHEBI:29999"/>
        <dbReference type="ChEBI" id="CHEBI:30616"/>
        <dbReference type="ChEBI" id="CHEBI:83421"/>
        <dbReference type="ChEBI" id="CHEBI:456216"/>
        <dbReference type="EC" id="2.7.11.1"/>
    </reaction>
</comment>
<evidence type="ECO:0000256" key="10">
    <source>
        <dbReference type="ARBA" id="ARBA00023134"/>
    </source>
</evidence>
<dbReference type="InterPro" id="IPR016024">
    <property type="entry name" value="ARM-type_fold"/>
</dbReference>
<feature type="compositionally biased region" description="Low complexity" evidence="14">
    <location>
        <begin position="922"/>
        <end position="932"/>
    </location>
</feature>
<dbReference type="InterPro" id="IPR036770">
    <property type="entry name" value="Ankyrin_rpt-contain_sf"/>
</dbReference>
<keyword evidence="13" id="KW-0040">ANK repeat</keyword>
<dbReference type="InterPro" id="IPR011989">
    <property type="entry name" value="ARM-like"/>
</dbReference>
<dbReference type="Gene3D" id="3.40.50.300">
    <property type="entry name" value="P-loop containing nucleotide triphosphate hydrolases"/>
    <property type="match status" value="1"/>
</dbReference>
<dbReference type="Gene3D" id="1.25.10.10">
    <property type="entry name" value="Leucine-rich Repeat Variant"/>
    <property type="match status" value="2"/>
</dbReference>
<evidence type="ECO:0000259" key="15">
    <source>
        <dbReference type="PROSITE" id="PS50011"/>
    </source>
</evidence>
<dbReference type="SUPFAM" id="SSF48371">
    <property type="entry name" value="ARM repeat"/>
    <property type="match status" value="2"/>
</dbReference>
<dbReference type="SUPFAM" id="SSF50998">
    <property type="entry name" value="Quinoprotein alcohol dehydrogenase-like"/>
    <property type="match status" value="1"/>
</dbReference>
<dbReference type="Pfam" id="PF23748">
    <property type="entry name" value="Beta-prop_LRRK2"/>
    <property type="match status" value="1"/>
</dbReference>
<evidence type="ECO:0000256" key="8">
    <source>
        <dbReference type="ARBA" id="ARBA00022777"/>
    </source>
</evidence>
<dbReference type="InterPro" id="IPR011009">
    <property type="entry name" value="Kinase-like_dom_sf"/>
</dbReference>
<keyword evidence="9" id="KW-0067">ATP-binding</keyword>
<dbReference type="SUPFAM" id="SSF48403">
    <property type="entry name" value="Ankyrin repeat"/>
    <property type="match status" value="1"/>
</dbReference>
<evidence type="ECO:0000256" key="7">
    <source>
        <dbReference type="ARBA" id="ARBA00022741"/>
    </source>
</evidence>
<evidence type="ECO:0000256" key="14">
    <source>
        <dbReference type="SAM" id="MobiDB-lite"/>
    </source>
</evidence>
<dbReference type="InterPro" id="IPR027417">
    <property type="entry name" value="P-loop_NTPase"/>
</dbReference>
<dbReference type="GeneID" id="101859597"/>
<dbReference type="Pfam" id="PF13855">
    <property type="entry name" value="LRR_8"/>
    <property type="match status" value="2"/>
</dbReference>
<evidence type="ECO:0000256" key="12">
    <source>
        <dbReference type="ARBA" id="ARBA00048679"/>
    </source>
</evidence>
<feature type="region of interest" description="Disordered" evidence="14">
    <location>
        <begin position="913"/>
        <end position="940"/>
    </location>
</feature>
<keyword evidence="17" id="KW-1185">Reference proteome</keyword>
<dbReference type="InterPro" id="IPR008271">
    <property type="entry name" value="Ser/Thr_kinase_AS"/>
</dbReference>
<dbReference type="SUPFAM" id="SSF56112">
    <property type="entry name" value="Protein kinase-like (PK-like)"/>
    <property type="match status" value="1"/>
</dbReference>
<evidence type="ECO:0000256" key="4">
    <source>
        <dbReference type="ARBA" id="ARBA00022614"/>
    </source>
</evidence>
<dbReference type="SMART" id="SM00248">
    <property type="entry name" value="ANK"/>
    <property type="match status" value="2"/>
</dbReference>
<dbReference type="PANTHER" id="PTHR48005:SF13">
    <property type="entry name" value="SERINE_THREONINE-PROTEIN KINASE DDB_G0278509-RELATED"/>
    <property type="match status" value="1"/>
</dbReference>
<feature type="domain" description="Roc" evidence="16">
    <location>
        <begin position="1441"/>
        <end position="1629"/>
    </location>
</feature>
<dbReference type="SMART" id="SM00369">
    <property type="entry name" value="LRR_TYP"/>
    <property type="match status" value="6"/>
</dbReference>
<dbReference type="InterPro" id="IPR051420">
    <property type="entry name" value="Ser_Thr_Kinases_DiverseReg"/>
</dbReference>
<dbReference type="Gene3D" id="3.80.10.10">
    <property type="entry name" value="Ribonuclease Inhibitor"/>
    <property type="match status" value="2"/>
</dbReference>
<evidence type="ECO:0000259" key="16">
    <source>
        <dbReference type="PROSITE" id="PS51424"/>
    </source>
</evidence>
<feature type="repeat" description="ANK" evidence="13">
    <location>
        <begin position="724"/>
        <end position="746"/>
    </location>
</feature>
<evidence type="ECO:0000256" key="5">
    <source>
        <dbReference type="ARBA" id="ARBA00022679"/>
    </source>
</evidence>
<dbReference type="Pfam" id="PF23744">
    <property type="entry name" value="ARM_LRRK2"/>
    <property type="match status" value="1"/>
</dbReference>
<dbReference type="NCBIfam" id="TIGR00231">
    <property type="entry name" value="small_GTP"/>
    <property type="match status" value="1"/>
</dbReference>
<accession>A0ABM1W0B6</accession>
<dbReference type="EC" id="2.7.11.1" evidence="2"/>
<evidence type="ECO:0000313" key="17">
    <source>
        <dbReference type="Proteomes" id="UP000694888"/>
    </source>
</evidence>
<dbReference type="Gene3D" id="1.25.40.20">
    <property type="entry name" value="Ankyrin repeat-containing domain"/>
    <property type="match status" value="1"/>
</dbReference>
<dbReference type="InterPro" id="IPR057263">
    <property type="entry name" value="COR-B"/>
</dbReference>
<keyword evidence="3" id="KW-0723">Serine/threonine-protein kinase</keyword>
<keyword evidence="6" id="KW-0677">Repeat</keyword>
<dbReference type="Gene3D" id="3.30.70.1390">
    <property type="entry name" value="ROC domain from the Parkinson's disease-associated leucine-rich repeat kinase 2"/>
    <property type="match status" value="1"/>
</dbReference>
<dbReference type="Gene3D" id="2.130.10.10">
    <property type="entry name" value="YVTN repeat-like/Quinoprotein amine dehydrogenase"/>
    <property type="match status" value="1"/>
</dbReference>
<reference evidence="18" key="1">
    <citation type="submission" date="2025-08" db="UniProtKB">
        <authorList>
            <consortium name="RefSeq"/>
        </authorList>
    </citation>
    <scope>IDENTIFICATION</scope>
</reference>
<feature type="domain" description="Protein kinase" evidence="15">
    <location>
        <begin position="2002"/>
        <end position="2263"/>
    </location>
</feature>
<dbReference type="SMART" id="SM00175">
    <property type="entry name" value="RAB"/>
    <property type="match status" value="1"/>
</dbReference>
<keyword evidence="7" id="KW-0547">Nucleotide-binding</keyword>
<dbReference type="PROSITE" id="PS51424">
    <property type="entry name" value="ROC"/>
    <property type="match status" value="1"/>
</dbReference>
<dbReference type="RefSeq" id="XP_035828109.1">
    <property type="nucleotide sequence ID" value="XM_035972216.1"/>
</dbReference>
<evidence type="ECO:0000256" key="13">
    <source>
        <dbReference type="PROSITE-ProRule" id="PRU00023"/>
    </source>
</evidence>
<dbReference type="InterPro" id="IPR003591">
    <property type="entry name" value="Leu-rich_rpt_typical-subtyp"/>
</dbReference>
<comment type="catalytic activity">
    <reaction evidence="11">
        <text>L-threonyl-[protein] + ATP = O-phospho-L-threonyl-[protein] + ADP + H(+)</text>
        <dbReference type="Rhea" id="RHEA:46608"/>
        <dbReference type="Rhea" id="RHEA-COMP:11060"/>
        <dbReference type="Rhea" id="RHEA-COMP:11605"/>
        <dbReference type="ChEBI" id="CHEBI:15378"/>
        <dbReference type="ChEBI" id="CHEBI:30013"/>
        <dbReference type="ChEBI" id="CHEBI:30616"/>
        <dbReference type="ChEBI" id="CHEBI:61977"/>
        <dbReference type="ChEBI" id="CHEBI:456216"/>
        <dbReference type="EC" id="2.7.11.1"/>
    </reaction>
</comment>
<dbReference type="InterPro" id="IPR032675">
    <property type="entry name" value="LRR_dom_sf"/>
</dbReference>
<dbReference type="SMART" id="SM00364">
    <property type="entry name" value="LRR_BAC"/>
    <property type="match status" value="6"/>
</dbReference>
<dbReference type="InterPro" id="IPR056597">
    <property type="entry name" value="ARM_LRRK2"/>
</dbReference>
<name>A0ABM1W0B6_APLCA</name>
<keyword evidence="4" id="KW-0433">Leucine-rich repeat</keyword>
<dbReference type="GO" id="GO:0016301">
    <property type="term" value="F:kinase activity"/>
    <property type="evidence" value="ECO:0007669"/>
    <property type="project" value="UniProtKB-KW"/>
</dbReference>
<dbReference type="Gene3D" id="1.10.510.10">
    <property type="entry name" value="Transferase(Phosphotransferase) domain 1"/>
    <property type="match status" value="1"/>
</dbReference>
<evidence type="ECO:0000256" key="1">
    <source>
        <dbReference type="ARBA" id="ARBA00001946"/>
    </source>
</evidence>
<dbReference type="InterPro" id="IPR032171">
    <property type="entry name" value="COR-A"/>
</dbReference>
<dbReference type="Pfam" id="PF00560">
    <property type="entry name" value="LRR_1"/>
    <property type="match status" value="1"/>
</dbReference>
<dbReference type="SMART" id="SM00220">
    <property type="entry name" value="S_TKc"/>
    <property type="match status" value="1"/>
</dbReference>
<comment type="cofactor">
    <cofactor evidence="1">
        <name>Mg(2+)</name>
        <dbReference type="ChEBI" id="CHEBI:18420"/>
    </cofactor>
</comment>
<sequence>MNGVEVEGDSGRWSPHSGTMVKMFSDAREVDDVLRTLQHSAESDELKVALKRLVELFDGVPRYLEDNHAYLSVLSTMTHMVSDLEIQQLGLEILYNFMVKSPTMEDKMKRSDVFRHIIKLLSDHTKHHKLQDRAVCVLVRLLSSDYVKEKISLEKQWPRLLDAVMMTIVSFPTESDTVFNSLMVITHVLRAASELLELLAKKYLQVMLSLFQLHVDNAEILNKLCHVLWITAHSAAARPVLGLPVCNLITSQMPVWKANRSVVDSSFHLVEVLCLHGKVSELLVERGFIMGSLLPEMMSRTDEADLQLCGLKIFLLTAEYLFLNAAFAERASQWLKLIYLAMSRHMGRPDVQAWGCRALARLLECKPEVYMWIGESSELKQDPVHTLCLGAILMYEKKVDVFVPACKAIYYLTADNDGLCRNLMEKNSHIAIIEGLRYHVKDKRAVTAACRAIRGLGIFQHDHKCEIAQYDGDILHLLVDISKNFVRDAEVQSEIVSTVACLADVDMVRHQCYVLNVHSRVLEAMENFPGDEILQEAAIEALAVLGGAANGSEILHSNGAIDKIIKCLKRFTYNENIQKKGLMAIQILAEWSLVQSTGMCQELAQIIRSTMRNYPDSLLIQKEAIVSMQILAERGVEGERRDQYSNMAEVLVEMDCHELLFQILEKFDDDQGLHNLASECLYVLGIEQDLKSRMLLTACSRGFIAGAECLLEVGADVNIAQGSDSDTPLYLAVNNNDENMVRFLLRYEVRDVQTSLRLSLERNYHSITGLLLSYIGQDRETGTVVWSNVGLGDLRPEWVMPTLYGTEQTIHAHSSASKHFVAKIKDSELRRNRRIHQFVSDTNLEQIRNKCFRYRRPSSDIQNVVFDAIHEIRAQTQTSGKPRRPSTIPRFNDRKWTRRRIMGKDLVFTDVRDLPTSPLPSPEDLSPLDGLPASDGLDETPVFEHSEDDLEDWRMTTLTGANIPFSPCDPRRPTDPTKANELVPSGVRQLPGKWLRKYNPHENRSPRPSYSRSSSAGEGGEEVAETPAAVLHVSPEEDSWSPGVLTSDQVSSDTEVSGASRLSSAADDTDLDLSVDDIKQRKVEYHIRRLDISTNFIASLDLLTSMGGDLMNSFAWLEFLDLSGNNLEILPDDFYKSLSGVQTFCLGNNKFKQFPLSVIFCTKLVRLDLSGNLMENVDLEELARPLSVSELILSKNKLSQFPTAMNAALPHLSLLDLSCNDLSTLPNTPTNLSEMRSLDLSHNRIQLIPDEFLQGCHKLELLLAANNGLEVLPNEYVATALTRLSTVKLGHNDITEKEPFFVPKFILELLNVRTVDLSNNGLMGCPPPVLWKSQMLRELMLSKNNIFKLNLEGARAWSKLEKLHVSHNKLSELPKEIGMLSSLQSLDLSHNPALTTLPDELGLCSRLWEMPLDGLSLNLDGGLTRGRVKDLTMYLHNRLKKAQRYFRMKLMVVGYGGRGKTSLLQALKRRIKNNHLEKPAVTVGVIVDDWKYERQRFGRTVTYTLNTWDFAGQEDFYSTHQCFLSNRTLYLVVYDISMGTEEIDKLKPWLSNIHARAPGCPVIVVGTHYDLLPVEGRETVVADFELKLKELMHKPGFPVISCFAIVDLTKESPELDQLRKKVKDTVDDFKIKGQPVMGQKVPASYVRLGELLSEESKNVEKSFPVIRHGQLVRLVRTENLDLDEDEELKQAINFLHESGVLLHYNETTLQMRDFYFINPGWLCRMMAQVVTVPQINPFIDRNGVMKRVSAYMLFTGRETSGDSNFVFPSSLIPQYLHLLEKFEIALPRNEEELLVPCRLPFRRPNIELPVQNRSELVFRYYSMPYTPIGFWSRLLTRLIVFSESKFVENMLYLTEEPVIQYWREGIFVSWNSVAFILVDGLKSSSDEIHLTVPNTTHGYRLLGYLVDHMDSLVDEWFPGLTAIDPLLGKELLEKFVPCTDCPGPQSYVFRFEDLLKQSEHHSDILCPEHNGRVELAKLAPDVMLADIEPNFHLDLDQFEFKESPENLCGDGGFGSVYKAKYRGKVVAAKVFNAIGDIHPHKMLRQEATILRRLKHPSVISLVAVAVRPVRLVVMEFAPCKSLGGVLRSSTHLSRTLQLKICQQVAEGLDYLHSLKIIYRDMKPDNVLVFSLAPDSLINAKIADYGISQFTTLFGLTAQEGTPAYRAPEVIRGETYSFQADIFSLGVVMYVVLTGGLHPFDELEFKSEIDKAFAENLTVPPVTQRGCPPWPDMQDLISQCLCQVPDYRPKAGELFERLSCAELYSLREILPVSVGTTVECMTTQNLGNKNVRLWVASGDNEYMQLSWLNLLDYREDSLLADRNRQSVDYSGMGTMFRDGRVLCILPVSPEHILLGTQAGKIWVFNTSRNELMHSTRQLQDSVLSLFIVQRKHPGASYRRGDDPLVLTGLANGKMALYPLSEILQGPDMDPIEMKLGESYEPVRCIMRSSVDRKLIASCGTKVIVMETKIGVAVETMFNTLKNSTPASAPITSMACGRLLYLAHRNSTEIQAWDTTRGRLKNTLNVSISFDLSRKDGRITSMVLHDTKTLWLGTGGGQIVLVDINNWTPIICTHRHTASVRCLLAVKLRGLVKYGPNPSTSVILSGGLGFKTRSENDVDKDNQYGCIGVWDADFPQTIKQFSDWSKKRKELIQTTSMRRSMMK</sequence>
<dbReference type="Pfam" id="PF23745">
    <property type="entry name" value="ANK_LRRK2"/>
    <property type="match status" value="1"/>
</dbReference>
<feature type="region of interest" description="Disordered" evidence="14">
    <location>
        <begin position="960"/>
        <end position="1063"/>
    </location>
</feature>
<dbReference type="InterPro" id="IPR020859">
    <property type="entry name" value="ROC"/>
</dbReference>
<dbReference type="Pfam" id="PF00069">
    <property type="entry name" value="Pkinase"/>
    <property type="match status" value="1"/>
</dbReference>
<feature type="region of interest" description="Disordered" evidence="14">
    <location>
        <begin position="875"/>
        <end position="894"/>
    </location>
</feature>
<dbReference type="InterPro" id="IPR000719">
    <property type="entry name" value="Prot_kinase_dom"/>
</dbReference>
<dbReference type="InterPro" id="IPR056593">
    <property type="entry name" value="ANK_LRRK2"/>
</dbReference>
<dbReference type="Gene3D" id="1.10.10.10">
    <property type="entry name" value="Winged helix-like DNA-binding domain superfamily/Winged helix DNA-binding domain"/>
    <property type="match status" value="1"/>
</dbReference>
<dbReference type="PROSITE" id="PS50088">
    <property type="entry name" value="ANK_REPEAT"/>
    <property type="match status" value="1"/>
</dbReference>
<dbReference type="PANTHER" id="PTHR48005">
    <property type="entry name" value="LEUCINE RICH REPEAT KINASE 2"/>
    <property type="match status" value="1"/>
</dbReference>
<dbReference type="Pfam" id="PF08477">
    <property type="entry name" value="Roc"/>
    <property type="match status" value="1"/>
</dbReference>
<dbReference type="InterPro" id="IPR056602">
    <property type="entry name" value="Beta-prop_LRRK2"/>
</dbReference>
<evidence type="ECO:0000256" key="9">
    <source>
        <dbReference type="ARBA" id="ARBA00022840"/>
    </source>
</evidence>
<dbReference type="PROSITE" id="PS51450">
    <property type="entry name" value="LRR"/>
    <property type="match status" value="4"/>
</dbReference>
<keyword evidence="10" id="KW-0342">GTP-binding</keyword>
<dbReference type="InterPro" id="IPR036388">
    <property type="entry name" value="WH-like_DNA-bd_sf"/>
</dbReference>
<evidence type="ECO:0000256" key="3">
    <source>
        <dbReference type="ARBA" id="ARBA00022527"/>
    </source>
</evidence>
<keyword evidence="5" id="KW-0808">Transferase</keyword>
<dbReference type="PROSITE" id="PS50297">
    <property type="entry name" value="ANK_REP_REGION"/>
    <property type="match status" value="1"/>
</dbReference>
<evidence type="ECO:0000256" key="2">
    <source>
        <dbReference type="ARBA" id="ARBA00012513"/>
    </source>
</evidence>
<dbReference type="InterPro" id="IPR015943">
    <property type="entry name" value="WD40/YVTN_repeat-like_dom_sf"/>
</dbReference>
<proteinExistence type="predicted"/>
<dbReference type="SUPFAM" id="SSF52540">
    <property type="entry name" value="P-loop containing nucleoside triphosphate hydrolases"/>
    <property type="match status" value="1"/>
</dbReference>
<dbReference type="Pfam" id="PF25497">
    <property type="entry name" value="COR-B"/>
    <property type="match status" value="1"/>
</dbReference>
<dbReference type="InterPro" id="IPR011047">
    <property type="entry name" value="Quinoprotein_ADH-like_sf"/>
</dbReference>
<dbReference type="InterPro" id="IPR001611">
    <property type="entry name" value="Leu-rich_rpt"/>
</dbReference>
<feature type="compositionally biased region" description="Polar residues" evidence="14">
    <location>
        <begin position="1044"/>
        <end position="1057"/>
    </location>
</feature>
<keyword evidence="8 18" id="KW-0418">Kinase</keyword>
<dbReference type="PRINTS" id="PR00449">
    <property type="entry name" value="RASTRNSFRMNG"/>
</dbReference>
<dbReference type="InterPro" id="IPR002110">
    <property type="entry name" value="Ankyrin_rpt"/>
</dbReference>